<protein>
    <submittedName>
        <fullName evidence="2">Uncharacterized protein</fullName>
    </submittedName>
</protein>
<name>A0AAD9YC58_COLKA</name>
<keyword evidence="3" id="KW-1185">Reference proteome</keyword>
<evidence type="ECO:0000256" key="1">
    <source>
        <dbReference type="SAM" id="MobiDB-lite"/>
    </source>
</evidence>
<sequence length="300" mass="32228">MSVTVADDEDETQAVNPVTIGGKDPMMEIFSMILSLQTGQSLVFAPSVVLSWQEMVKDGQTMLQRLAHRALRVKIRHIAAVATSPYLQASNASTWTQDAISRLAIVACAAILIHRSQQAGFSTHTTRSTVSPAEVQTAAKSTHPSSVNNNLHVSDSNVSVYAIGRLKGRDATYRRLAEQHGNDGGSSGSKAPGNGGRSATASGLHCRSASQVGKLRSRVITAESTSPVARNRDAVQQEGQEEPNSRQALAGASRQAFAQPGDRMRRRERPSGAADPKLDPGHKLLQALSWRDKDGWLSSW</sequence>
<feature type="region of interest" description="Disordered" evidence="1">
    <location>
        <begin position="132"/>
        <end position="151"/>
    </location>
</feature>
<gene>
    <name evidence="2" type="ORF">CKAH01_16755</name>
</gene>
<comment type="caution">
    <text evidence="2">The sequence shown here is derived from an EMBL/GenBank/DDBJ whole genome shotgun (WGS) entry which is preliminary data.</text>
</comment>
<feature type="region of interest" description="Disordered" evidence="1">
    <location>
        <begin position="178"/>
        <end position="286"/>
    </location>
</feature>
<dbReference type="AlphaFoldDB" id="A0AAD9YC58"/>
<evidence type="ECO:0000313" key="3">
    <source>
        <dbReference type="Proteomes" id="UP001281614"/>
    </source>
</evidence>
<proteinExistence type="predicted"/>
<dbReference type="EMBL" id="VYYT01000185">
    <property type="protein sequence ID" value="KAK2758927.1"/>
    <property type="molecule type" value="Genomic_DNA"/>
</dbReference>
<feature type="compositionally biased region" description="Polar residues" evidence="1">
    <location>
        <begin position="138"/>
        <end position="151"/>
    </location>
</feature>
<evidence type="ECO:0000313" key="2">
    <source>
        <dbReference type="EMBL" id="KAK2758927.1"/>
    </source>
</evidence>
<dbReference type="Proteomes" id="UP001281614">
    <property type="component" value="Unassembled WGS sequence"/>
</dbReference>
<organism evidence="2 3">
    <name type="scientific">Colletotrichum kahawae</name>
    <name type="common">Coffee berry disease fungus</name>
    <dbReference type="NCBI Taxonomy" id="34407"/>
    <lineage>
        <taxon>Eukaryota</taxon>
        <taxon>Fungi</taxon>
        <taxon>Dikarya</taxon>
        <taxon>Ascomycota</taxon>
        <taxon>Pezizomycotina</taxon>
        <taxon>Sordariomycetes</taxon>
        <taxon>Hypocreomycetidae</taxon>
        <taxon>Glomerellales</taxon>
        <taxon>Glomerellaceae</taxon>
        <taxon>Colletotrichum</taxon>
        <taxon>Colletotrichum gloeosporioides species complex</taxon>
    </lineage>
</organism>
<accession>A0AAD9YC58</accession>
<reference evidence="2" key="1">
    <citation type="submission" date="2023-02" db="EMBL/GenBank/DDBJ databases">
        <title>Colletotrichum kahawae CIFC_Que2 genome sequencing and assembly.</title>
        <authorList>
            <person name="Baroncelli R."/>
        </authorList>
    </citation>
    <scope>NUCLEOTIDE SEQUENCE</scope>
    <source>
        <strain evidence="2">CIFC_Que2</strain>
    </source>
</reference>